<dbReference type="InterPro" id="IPR001926">
    <property type="entry name" value="TrpB-like_PALP"/>
</dbReference>
<evidence type="ECO:0000259" key="1">
    <source>
        <dbReference type="Pfam" id="PF00291"/>
    </source>
</evidence>
<evidence type="ECO:0000313" key="3">
    <source>
        <dbReference type="Proteomes" id="UP000014660"/>
    </source>
</evidence>
<dbReference type="Gene3D" id="3.40.50.1100">
    <property type="match status" value="2"/>
</dbReference>
<dbReference type="PANTHER" id="PTHR10314">
    <property type="entry name" value="CYSTATHIONINE BETA-SYNTHASE"/>
    <property type="match status" value="1"/>
</dbReference>
<accession>S0ALN8</accession>
<keyword evidence="3" id="KW-1185">Reference proteome</keyword>
<name>S0ALN8_FERAC</name>
<dbReference type="AlphaFoldDB" id="S0ALN8"/>
<dbReference type="Proteomes" id="UP000014660">
    <property type="component" value="Chromosome"/>
</dbReference>
<sequence length="298" mass="33049">MSLFNEIAMESNKIGIGNTPLFKIGETGIYSKLEYYNRFRSIKDRAAFFMIDYALKSGELRSDQTIIEASSGNTGIAIAGISSILNLKNEIVIPESAPDATKKLLSSFGSRVVTTPGNSTENSINYVEDMIEKYPEKYYRLSQHANIMNSNAHYYGTGPEINEKLEHIDNLVVGVGTGGTITGLARYFKEKYNINVTGVLPAEGSRIVGLRNPFKSNHRVLLDTYKSLIDNFVTVSEDDAYEGVRQLKAKYNLLVGPSSGANYMASLAISENKGTTVTVFPDDYYKYQSIYIEKSIID</sequence>
<dbReference type="EMBL" id="CP004145">
    <property type="protein sequence ID" value="AGO60233.1"/>
    <property type="molecule type" value="Genomic_DNA"/>
</dbReference>
<dbReference type="InterPro" id="IPR036052">
    <property type="entry name" value="TrpB-like_PALP_sf"/>
</dbReference>
<dbReference type="GeneID" id="16024398"/>
<dbReference type="HOGENOM" id="CLU_021018_1_0_2"/>
<dbReference type="KEGG" id="fac:FACI_IFERC01G0253"/>
<organism evidence="2 3">
    <name type="scientific">Ferroplasma acidarmanus Fer1</name>
    <dbReference type="NCBI Taxonomy" id="333146"/>
    <lineage>
        <taxon>Archaea</taxon>
        <taxon>Methanobacteriati</taxon>
        <taxon>Thermoplasmatota</taxon>
        <taxon>Thermoplasmata</taxon>
        <taxon>Thermoplasmatales</taxon>
        <taxon>Ferroplasmaceae</taxon>
        <taxon>Ferroplasma</taxon>
    </lineage>
</organism>
<evidence type="ECO:0000313" key="2">
    <source>
        <dbReference type="EMBL" id="AGO60233.1"/>
    </source>
</evidence>
<dbReference type="RefSeq" id="WP_009886273.1">
    <property type="nucleotide sequence ID" value="NC_021592.1"/>
</dbReference>
<feature type="domain" description="Tryptophan synthase beta chain-like PALP" evidence="1">
    <location>
        <begin position="15"/>
        <end position="282"/>
    </location>
</feature>
<dbReference type="PATRIC" id="fig|333146.12.peg.264"/>
<proteinExistence type="predicted"/>
<gene>
    <name evidence="2" type="ORF">FACI_IFERC00001G0253</name>
</gene>
<dbReference type="Pfam" id="PF00291">
    <property type="entry name" value="PALP"/>
    <property type="match status" value="1"/>
</dbReference>
<dbReference type="InterPro" id="IPR050214">
    <property type="entry name" value="Cys_Synth/Cystath_Beta-Synth"/>
</dbReference>
<dbReference type="SUPFAM" id="SSF53686">
    <property type="entry name" value="Tryptophan synthase beta subunit-like PLP-dependent enzymes"/>
    <property type="match status" value="1"/>
</dbReference>
<protein>
    <submittedName>
        <fullName evidence="2">Cysteine synthase</fullName>
    </submittedName>
</protein>
<reference evidence="2 3" key="1">
    <citation type="journal article" date="2007" name="Proc. Natl. Acad. Sci. U.S.A.">
        <title>Genome dynamics in a natural archaeal population.</title>
        <authorList>
            <person name="Allen E.E."/>
            <person name="Tyson G.W."/>
            <person name="Whitaker R.J."/>
            <person name="Detter J.C."/>
            <person name="Richardson P.M."/>
            <person name="Banfield J.F."/>
        </authorList>
    </citation>
    <scope>NUCLEOTIDE SEQUENCE [LARGE SCALE GENOMIC DNA]</scope>
    <source>
        <strain evidence="3">fer1</strain>
    </source>
</reference>